<dbReference type="HOGENOM" id="CLU_2992962_0_0_10"/>
<dbReference type="Proteomes" id="UP000003460">
    <property type="component" value="Unassembled WGS sequence"/>
</dbReference>
<keyword evidence="2" id="KW-1185">Reference proteome</keyword>
<sequence length="57" mass="6551">MWAKWRGYYWAGSLLNTPHRQAGNGDRRRQPVAPLAPILASSCVAFFHAVRKREKRA</sequence>
<name>C9LE96_9BACT</name>
<organism evidence="1 2">
    <name type="scientific">Alloprevotella tannerae ATCC 51259</name>
    <dbReference type="NCBI Taxonomy" id="626522"/>
    <lineage>
        <taxon>Bacteria</taxon>
        <taxon>Pseudomonadati</taxon>
        <taxon>Bacteroidota</taxon>
        <taxon>Bacteroidia</taxon>
        <taxon>Bacteroidales</taxon>
        <taxon>Prevotellaceae</taxon>
        <taxon>Alloprevotella</taxon>
    </lineage>
</organism>
<evidence type="ECO:0000313" key="2">
    <source>
        <dbReference type="Proteomes" id="UP000003460"/>
    </source>
</evidence>
<accession>C9LE96</accession>
<gene>
    <name evidence="1" type="ORF">GCWU000325_00522</name>
</gene>
<comment type="caution">
    <text evidence="1">The sequence shown here is derived from an EMBL/GenBank/DDBJ whole genome shotgun (WGS) entry which is preliminary data.</text>
</comment>
<evidence type="ECO:0000313" key="1">
    <source>
        <dbReference type="EMBL" id="EEX72579.1"/>
    </source>
</evidence>
<dbReference type="EMBL" id="ACIJ02000013">
    <property type="protein sequence ID" value="EEX72579.1"/>
    <property type="molecule type" value="Genomic_DNA"/>
</dbReference>
<proteinExistence type="predicted"/>
<reference evidence="1" key="1">
    <citation type="submission" date="2009-09" db="EMBL/GenBank/DDBJ databases">
        <authorList>
            <person name="Weinstock G."/>
            <person name="Sodergren E."/>
            <person name="Clifton S."/>
            <person name="Fulton L."/>
            <person name="Fulton B."/>
            <person name="Courtney L."/>
            <person name="Fronick C."/>
            <person name="Harrison M."/>
            <person name="Strong C."/>
            <person name="Farmer C."/>
            <person name="Delahaunty K."/>
            <person name="Markovic C."/>
            <person name="Hall O."/>
            <person name="Minx P."/>
            <person name="Tomlinson C."/>
            <person name="Mitreva M."/>
            <person name="Nelson J."/>
            <person name="Hou S."/>
            <person name="Wollam A."/>
            <person name="Pepin K.H."/>
            <person name="Johnson M."/>
            <person name="Bhonagiri V."/>
            <person name="Nash W.E."/>
            <person name="Warren W."/>
            <person name="Chinwalla A."/>
            <person name="Mardis E.R."/>
            <person name="Wilson R.K."/>
        </authorList>
    </citation>
    <scope>NUCLEOTIDE SEQUENCE [LARGE SCALE GENOMIC DNA]</scope>
    <source>
        <strain evidence="1">ATCC 51259</strain>
    </source>
</reference>
<dbReference type="AlphaFoldDB" id="C9LE96"/>
<protein>
    <submittedName>
        <fullName evidence="1">Uncharacterized protein</fullName>
    </submittedName>
</protein>